<feature type="domain" description="GFO/IDH/MocA-like oxidoreductase" evidence="4">
    <location>
        <begin position="173"/>
        <end position="297"/>
    </location>
</feature>
<evidence type="ECO:0000259" key="4">
    <source>
        <dbReference type="Pfam" id="PF22725"/>
    </source>
</evidence>
<dbReference type="SUPFAM" id="SSF51735">
    <property type="entry name" value="NAD(P)-binding Rossmann-fold domains"/>
    <property type="match status" value="1"/>
</dbReference>
<dbReference type="GO" id="GO:0016491">
    <property type="term" value="F:oxidoreductase activity"/>
    <property type="evidence" value="ECO:0007669"/>
    <property type="project" value="UniProtKB-KW"/>
</dbReference>
<dbReference type="EMBL" id="QZAF01000067">
    <property type="protein sequence ID" value="THV74281.1"/>
    <property type="molecule type" value="Genomic_DNA"/>
</dbReference>
<keyword evidence="2" id="KW-0560">Oxidoreductase</keyword>
<dbReference type="InterPro" id="IPR055170">
    <property type="entry name" value="GFO_IDH_MocA-like_dom"/>
</dbReference>
<dbReference type="Proteomes" id="UP000304951">
    <property type="component" value="Unassembled WGS sequence"/>
</dbReference>
<accession>A0A4S8STN4</accession>
<reference evidence="5 6" key="1">
    <citation type="submission" date="2018-10" db="EMBL/GenBank/DDBJ databases">
        <title>Fifty Aureobasidium pullulans genomes reveal a recombining polyextremotolerant generalist.</title>
        <authorList>
            <person name="Gostincar C."/>
            <person name="Turk M."/>
            <person name="Zajc J."/>
            <person name="Gunde-Cimerman N."/>
        </authorList>
    </citation>
    <scope>NUCLEOTIDE SEQUENCE [LARGE SCALE GENOMIC DNA]</scope>
    <source>
        <strain evidence="5 6">EXF-11900</strain>
    </source>
</reference>
<evidence type="ECO:0000259" key="3">
    <source>
        <dbReference type="Pfam" id="PF01408"/>
    </source>
</evidence>
<organism evidence="5 6">
    <name type="scientific">Aureobasidium pullulans</name>
    <name type="common">Black yeast</name>
    <name type="synonym">Pullularia pullulans</name>
    <dbReference type="NCBI Taxonomy" id="5580"/>
    <lineage>
        <taxon>Eukaryota</taxon>
        <taxon>Fungi</taxon>
        <taxon>Dikarya</taxon>
        <taxon>Ascomycota</taxon>
        <taxon>Pezizomycotina</taxon>
        <taxon>Dothideomycetes</taxon>
        <taxon>Dothideomycetidae</taxon>
        <taxon>Dothideales</taxon>
        <taxon>Saccotheciaceae</taxon>
        <taxon>Aureobasidium</taxon>
    </lineage>
</organism>
<evidence type="ECO:0000313" key="5">
    <source>
        <dbReference type="EMBL" id="THV74281.1"/>
    </source>
</evidence>
<dbReference type="GO" id="GO:0000166">
    <property type="term" value="F:nucleotide binding"/>
    <property type="evidence" value="ECO:0007669"/>
    <property type="project" value="InterPro"/>
</dbReference>
<dbReference type="AlphaFoldDB" id="A0A4S8STN4"/>
<dbReference type="SUPFAM" id="SSF55347">
    <property type="entry name" value="Glyceraldehyde-3-phosphate dehydrogenase-like, C-terminal domain"/>
    <property type="match status" value="1"/>
</dbReference>
<dbReference type="Gene3D" id="3.40.50.720">
    <property type="entry name" value="NAD(P)-binding Rossmann-like Domain"/>
    <property type="match status" value="1"/>
</dbReference>
<sequence length="387" mass="42587">MCTLILPSASVSLFSTIGKICHPLATMDSLHNMPSKAPSTKLNIAVVGLGRMGKRHAKTLMYRVPHANLVAVCSNDETELKWAREFFKDSNIEVFASFDQMIEKEGLQAVWVSTSTNVHASMTTACINKNLHVLCEKPVSQNLQEARDVCALAKRNPHLKVMAGYSRRFDASYRSAKAQITSGSIGKPFLVRSQTTDLLDTTGFFVRYAAKNGGIFYDCAIHDIDLTLWLLGDVKPKACWAVGTITHHPELKELNDVDNGVGVVEYTNGCLGYYYVSRTQAHGHDVCTEVTGSAGKLSINVQPRSDFVELASSNGISHQVQPEYWERFEDAFATEAIEFCESVLEDKDVPVALDIGIQSLEIGLALQDALLSGQVQKFDEEGHQIKA</sequence>
<evidence type="ECO:0000313" key="6">
    <source>
        <dbReference type="Proteomes" id="UP000304951"/>
    </source>
</evidence>
<dbReference type="Pfam" id="PF01408">
    <property type="entry name" value="GFO_IDH_MocA"/>
    <property type="match status" value="1"/>
</dbReference>
<evidence type="ECO:0000256" key="1">
    <source>
        <dbReference type="ARBA" id="ARBA00010928"/>
    </source>
</evidence>
<dbReference type="InterPro" id="IPR000683">
    <property type="entry name" value="Gfo/Idh/MocA-like_OxRdtase_N"/>
</dbReference>
<gene>
    <name evidence="5" type="ORF">D6D28_02675</name>
</gene>
<proteinExistence type="inferred from homology"/>
<dbReference type="Gene3D" id="3.30.360.10">
    <property type="entry name" value="Dihydrodipicolinate Reductase, domain 2"/>
    <property type="match status" value="1"/>
</dbReference>
<comment type="caution">
    <text evidence="5">The sequence shown here is derived from an EMBL/GenBank/DDBJ whole genome shotgun (WGS) entry which is preliminary data.</text>
</comment>
<evidence type="ECO:0000256" key="2">
    <source>
        <dbReference type="ARBA" id="ARBA00023002"/>
    </source>
</evidence>
<feature type="domain" description="Gfo/Idh/MocA-like oxidoreductase N-terminal" evidence="3">
    <location>
        <begin position="42"/>
        <end position="163"/>
    </location>
</feature>
<protein>
    <submittedName>
        <fullName evidence="5">NAD binding Rossmann fold oxidoreductase</fullName>
    </submittedName>
</protein>
<dbReference type="Pfam" id="PF22725">
    <property type="entry name" value="GFO_IDH_MocA_C3"/>
    <property type="match status" value="1"/>
</dbReference>
<dbReference type="PANTHER" id="PTHR42840">
    <property type="entry name" value="NAD(P)-BINDING ROSSMANN-FOLD SUPERFAMILY PROTEIN-RELATED"/>
    <property type="match status" value="1"/>
</dbReference>
<comment type="similarity">
    <text evidence="1">Belongs to the Gfo/Idh/MocA family.</text>
</comment>
<dbReference type="InterPro" id="IPR036291">
    <property type="entry name" value="NAD(P)-bd_dom_sf"/>
</dbReference>
<dbReference type="GO" id="GO:0006740">
    <property type="term" value="P:NADPH regeneration"/>
    <property type="evidence" value="ECO:0007669"/>
    <property type="project" value="TreeGrafter"/>
</dbReference>
<name>A0A4S8STN4_AURPU</name>
<dbReference type="GO" id="GO:0005737">
    <property type="term" value="C:cytoplasm"/>
    <property type="evidence" value="ECO:0007669"/>
    <property type="project" value="TreeGrafter"/>
</dbReference>
<dbReference type="PANTHER" id="PTHR42840:SF3">
    <property type="entry name" value="BINDING ROSSMANN FOLD OXIDOREDUCTASE, PUTATIVE (AFU_ORTHOLOGUE AFUA_2G10240)-RELATED"/>
    <property type="match status" value="1"/>
</dbReference>